<protein>
    <submittedName>
        <fullName evidence="6">Transporter MCH4 like protein</fullName>
    </submittedName>
</protein>
<feature type="transmembrane region" description="Helical" evidence="5">
    <location>
        <begin position="354"/>
        <end position="375"/>
    </location>
</feature>
<dbReference type="Pfam" id="PF00106">
    <property type="entry name" value="adh_short"/>
    <property type="match status" value="1"/>
</dbReference>
<feature type="transmembrane region" description="Helical" evidence="5">
    <location>
        <begin position="327"/>
        <end position="348"/>
    </location>
</feature>
<evidence type="ECO:0000313" key="6">
    <source>
        <dbReference type="EMBL" id="KAG7135610.1"/>
    </source>
</evidence>
<dbReference type="InterPro" id="IPR020904">
    <property type="entry name" value="Sc_DH/Rdtase_CS"/>
</dbReference>
<feature type="transmembrane region" description="Helical" evidence="5">
    <location>
        <begin position="89"/>
        <end position="110"/>
    </location>
</feature>
<dbReference type="InterPro" id="IPR050327">
    <property type="entry name" value="Proton-linked_MCT"/>
</dbReference>
<dbReference type="OrthoDB" id="6499973at2759"/>
<dbReference type="PANTHER" id="PTHR11360">
    <property type="entry name" value="MONOCARBOXYLATE TRANSPORTER"/>
    <property type="match status" value="1"/>
</dbReference>
<evidence type="ECO:0000256" key="5">
    <source>
        <dbReference type="SAM" id="Phobius"/>
    </source>
</evidence>
<feature type="transmembrane region" description="Helical" evidence="5">
    <location>
        <begin position="262"/>
        <end position="283"/>
    </location>
</feature>
<sequence length="653" mass="70436">MSDSKQSRALEAPLCAADVAPSTSDVEAARDDDGGTTTDHSDAGVADLGRLPWVCVAGSGMFLICTYAIGTIQSYLQLNQLNDYTTRDVGWIIGVYTSLSLLLVLVMGPIMDHYGPGLMAPAAAVLNIAMFFLLAECEQYWQFMLVLGLLGGIGAAATATVAVSTISKLFTHRHGAAMGCAFSASCLGGVFFPLILQKIFPTWGWVWSIRTLAFIVTSLMVTGCLCLLPAARLIRQAEASSVAGKKTTSVLPNFKPFWSLPFTLTAIGFFLLEFAMFGINGLLPTFAIRAGFAENAGYTLIALTNGFSLLGRLLPGIVADYIGAFNVLPLMVPFTSIFTAALLIPLTNSAVGPFYAFACFWGFGSGSWLSIIPYVSSWASLSKAFDDTFERFGTIHFVFANAGIVEHANFYAVHDTTKSRIPPEPDQRVVDINLKSVINTTYLAQHYFRLSPHGGSDGVLVMTGSTGSLYPAEFCAMYAAAKAGVLNLMRSVAVSFYQVDGIRTYTICPGTVRTNLLSAERWGAFPAAYFTAVETVAARVCMLVTGGAMTDSSGRTIPAGEDYGLACEIAGDEFYWRDPVSYCNEATAKMMEATSMLLHEYFLNLFGMPIGELWDLAKLAAYCREKGRYSFMLTSSPLNVPCLRGISTKFVTK</sequence>
<evidence type="ECO:0000256" key="4">
    <source>
        <dbReference type="SAM" id="MobiDB-lite"/>
    </source>
</evidence>
<comment type="similarity">
    <text evidence="2">Belongs to the major facilitator superfamily. Monocarboxylate porter (TC 2.A.1.13) family.</text>
</comment>
<dbReference type="InterPro" id="IPR002347">
    <property type="entry name" value="SDR_fam"/>
</dbReference>
<feature type="transmembrane region" description="Helical" evidence="5">
    <location>
        <begin position="117"/>
        <end position="135"/>
    </location>
</feature>
<feature type="transmembrane region" description="Helical" evidence="5">
    <location>
        <begin position="175"/>
        <end position="195"/>
    </location>
</feature>
<dbReference type="GO" id="GO:0016020">
    <property type="term" value="C:membrane"/>
    <property type="evidence" value="ECO:0007669"/>
    <property type="project" value="UniProtKB-SubCell"/>
</dbReference>
<evidence type="ECO:0000256" key="3">
    <source>
        <dbReference type="ARBA" id="ARBA00022857"/>
    </source>
</evidence>
<feature type="transmembrane region" description="Helical" evidence="5">
    <location>
        <begin position="141"/>
        <end position="163"/>
    </location>
</feature>
<dbReference type="PROSITE" id="PS00061">
    <property type="entry name" value="ADH_SHORT"/>
    <property type="match status" value="1"/>
</dbReference>
<evidence type="ECO:0000256" key="1">
    <source>
        <dbReference type="ARBA" id="ARBA00004141"/>
    </source>
</evidence>
<evidence type="ECO:0000256" key="2">
    <source>
        <dbReference type="ARBA" id="ARBA00006727"/>
    </source>
</evidence>
<keyword evidence="3" id="KW-0521">NADP</keyword>
<accession>A0A8I3ASH3</accession>
<feature type="transmembrane region" description="Helical" evidence="5">
    <location>
        <begin position="295"/>
        <end position="315"/>
    </location>
</feature>
<evidence type="ECO:0000313" key="7">
    <source>
        <dbReference type="Proteomes" id="UP000689129"/>
    </source>
</evidence>
<keyword evidence="5" id="KW-0812">Transmembrane</keyword>
<feature type="region of interest" description="Disordered" evidence="4">
    <location>
        <begin position="1"/>
        <end position="41"/>
    </location>
</feature>
<feature type="transmembrane region" description="Helical" evidence="5">
    <location>
        <begin position="207"/>
        <end position="228"/>
    </location>
</feature>
<organism evidence="6 7">
    <name type="scientific">Verticillium longisporum</name>
    <name type="common">Verticillium dahliae var. longisporum</name>
    <dbReference type="NCBI Taxonomy" id="100787"/>
    <lineage>
        <taxon>Eukaryota</taxon>
        <taxon>Fungi</taxon>
        <taxon>Dikarya</taxon>
        <taxon>Ascomycota</taxon>
        <taxon>Pezizomycotina</taxon>
        <taxon>Sordariomycetes</taxon>
        <taxon>Hypocreomycetidae</taxon>
        <taxon>Glomerellales</taxon>
        <taxon>Plectosphaerellaceae</taxon>
        <taxon>Verticillium</taxon>
    </lineage>
</organism>
<name>A0A8I3ASH3_VERLO</name>
<dbReference type="AlphaFoldDB" id="A0A8I3ASH3"/>
<dbReference type="GO" id="GO:0022857">
    <property type="term" value="F:transmembrane transporter activity"/>
    <property type="evidence" value="ECO:0007669"/>
    <property type="project" value="InterPro"/>
</dbReference>
<comment type="subcellular location">
    <subcellularLocation>
        <location evidence="1">Membrane</location>
        <topology evidence="1">Multi-pass membrane protein</topology>
    </subcellularLocation>
</comment>
<dbReference type="EMBL" id="JAEMWZ010000119">
    <property type="protein sequence ID" value="KAG7135610.1"/>
    <property type="molecule type" value="Genomic_DNA"/>
</dbReference>
<gene>
    <name evidence="6" type="ORF">HYQ45_018890</name>
</gene>
<dbReference type="Pfam" id="PF07690">
    <property type="entry name" value="MFS_1"/>
    <property type="match status" value="1"/>
</dbReference>
<reference evidence="6" key="1">
    <citation type="journal article" date="2021" name="Mol. Plant Pathol.">
        <title>A 20-kb lineage-specific genomic region tames virulence in pathogenic amphidiploid Verticillium longisporum.</title>
        <authorList>
            <person name="Harting R."/>
            <person name="Starke J."/>
            <person name="Kusch H."/>
            <person name="Poggeler S."/>
            <person name="Maurus I."/>
            <person name="Schluter R."/>
            <person name="Landesfeind M."/>
            <person name="Bulla I."/>
            <person name="Nowrousian M."/>
            <person name="de Jonge R."/>
            <person name="Stahlhut G."/>
            <person name="Hoff K.J."/>
            <person name="Asshauer K.P."/>
            <person name="Thurmer A."/>
            <person name="Stanke M."/>
            <person name="Daniel R."/>
            <person name="Morgenstern B."/>
            <person name="Thomma B.P.H.J."/>
            <person name="Kronstad J.W."/>
            <person name="Braus-Stromeyer S.A."/>
            <person name="Braus G.H."/>
        </authorList>
    </citation>
    <scope>NUCLEOTIDE SEQUENCE</scope>
    <source>
        <strain evidence="6">Vl32</strain>
    </source>
</reference>
<dbReference type="InterPro" id="IPR011701">
    <property type="entry name" value="MFS"/>
</dbReference>
<dbReference type="Proteomes" id="UP000689129">
    <property type="component" value="Unassembled WGS sequence"/>
</dbReference>
<comment type="caution">
    <text evidence="6">The sequence shown here is derived from an EMBL/GenBank/DDBJ whole genome shotgun (WGS) entry which is preliminary data.</text>
</comment>
<proteinExistence type="inferred from homology"/>
<feature type="transmembrane region" description="Helical" evidence="5">
    <location>
        <begin position="51"/>
        <end position="69"/>
    </location>
</feature>
<keyword evidence="5" id="KW-0472">Membrane</keyword>
<dbReference type="PANTHER" id="PTHR11360:SF230">
    <property type="entry name" value="MONOCARBOXYLATE TRANSPORTER, PUTATIVE (AFU_ORTHOLOGUE AFUA_2G12790)-RELATED"/>
    <property type="match status" value="1"/>
</dbReference>
<keyword evidence="5" id="KW-1133">Transmembrane helix</keyword>